<dbReference type="InterPro" id="IPR036249">
    <property type="entry name" value="Thioredoxin-like_sf"/>
</dbReference>
<dbReference type="CDD" id="cd02972">
    <property type="entry name" value="DsbA_family"/>
    <property type="match status" value="1"/>
</dbReference>
<dbReference type="Pfam" id="PF22234">
    <property type="entry name" value="Rv2466c-like"/>
    <property type="match status" value="1"/>
</dbReference>
<gene>
    <name evidence="2" type="ORF">CUT44_04815</name>
</gene>
<dbReference type="InterPro" id="IPR053977">
    <property type="entry name" value="Rv2466c-like"/>
</dbReference>
<feature type="region of interest" description="Disordered" evidence="1">
    <location>
        <begin position="119"/>
        <end position="143"/>
    </location>
</feature>
<comment type="caution">
    <text evidence="2">The sequence shown here is derived from an EMBL/GenBank/DDBJ whole genome shotgun (WGS) entry which is preliminary data.</text>
</comment>
<protein>
    <submittedName>
        <fullName evidence="2">Disulfide bond formation protein DsbA</fullName>
    </submittedName>
</protein>
<dbReference type="Gene3D" id="3.40.30.10">
    <property type="entry name" value="Glutaredoxin"/>
    <property type="match status" value="1"/>
</dbReference>
<evidence type="ECO:0000313" key="3">
    <source>
        <dbReference type="Proteomes" id="UP000230407"/>
    </source>
</evidence>
<evidence type="ECO:0000256" key="1">
    <source>
        <dbReference type="SAM" id="MobiDB-lite"/>
    </source>
</evidence>
<dbReference type="AlphaFoldDB" id="A0A2M8M5J8"/>
<proteinExistence type="predicted"/>
<dbReference type="RefSeq" id="WP_100200886.1">
    <property type="nucleotide sequence ID" value="NZ_PGGW01000014.1"/>
</dbReference>
<sequence length="193" mass="20865">MSVTMWFDPACPFTWRTSRWLRSQAESRGEQVTWRLMSLAVLNEGREVPEQFRESHRQGARALRVLAAAQEHGGSRAVGDLYTELGTRRHDEGGQYDEKTITEALAAAGLPAELAAAADDESRDQAVRASHEEGQARVGQESGTPVVAFGDHPGFFGPIIGSVPTGEEAARLYDGVAALAGVTAFSELKRARA</sequence>
<dbReference type="Proteomes" id="UP000230407">
    <property type="component" value="Unassembled WGS sequence"/>
</dbReference>
<keyword evidence="3" id="KW-1185">Reference proteome</keyword>
<dbReference type="SUPFAM" id="SSF52833">
    <property type="entry name" value="Thioredoxin-like"/>
    <property type="match status" value="1"/>
</dbReference>
<reference evidence="2 3" key="1">
    <citation type="submission" date="2017-11" db="EMBL/GenBank/DDBJ databases">
        <title>Streptomyces carmine sp. nov., a novel actinomycete isolated from Sophora alopecuroides in Xinjiang, China.</title>
        <authorList>
            <person name="Wang Y."/>
            <person name="Luo X."/>
            <person name="Wan C."/>
            <person name="Zhang L."/>
        </authorList>
    </citation>
    <scope>NUCLEOTIDE SEQUENCE [LARGE SCALE GENOMIC DNA]</scope>
    <source>
        <strain evidence="2 3">TRM SA0054</strain>
    </source>
</reference>
<accession>A0A2M8M5J8</accession>
<organism evidence="2 3">
    <name type="scientific">Streptomyces carminius</name>
    <dbReference type="NCBI Taxonomy" id="2665496"/>
    <lineage>
        <taxon>Bacteria</taxon>
        <taxon>Bacillati</taxon>
        <taxon>Actinomycetota</taxon>
        <taxon>Actinomycetes</taxon>
        <taxon>Kitasatosporales</taxon>
        <taxon>Streptomycetaceae</taxon>
        <taxon>Streptomyces</taxon>
    </lineage>
</organism>
<feature type="compositionally biased region" description="Basic and acidic residues" evidence="1">
    <location>
        <begin position="123"/>
        <end position="135"/>
    </location>
</feature>
<evidence type="ECO:0000313" key="2">
    <source>
        <dbReference type="EMBL" id="PJE99464.1"/>
    </source>
</evidence>
<dbReference type="EMBL" id="PGGW01000014">
    <property type="protein sequence ID" value="PJE99464.1"/>
    <property type="molecule type" value="Genomic_DNA"/>
</dbReference>
<name>A0A2M8M5J8_9ACTN</name>